<proteinExistence type="predicted"/>
<sequence length="22" mass="2734">MRMHTEQVKYTGIHYWLVPQCL</sequence>
<name>A0A0E9U1C2_ANGAN</name>
<protein>
    <submittedName>
        <fullName evidence="1">Uncharacterized protein</fullName>
    </submittedName>
</protein>
<evidence type="ECO:0000313" key="1">
    <source>
        <dbReference type="EMBL" id="JAH58980.1"/>
    </source>
</evidence>
<reference evidence="1" key="2">
    <citation type="journal article" date="2015" name="Fish Shellfish Immunol.">
        <title>Early steps in the European eel (Anguilla anguilla)-Vibrio vulnificus interaction in the gills: Role of the RtxA13 toxin.</title>
        <authorList>
            <person name="Callol A."/>
            <person name="Pajuelo D."/>
            <person name="Ebbesson L."/>
            <person name="Teles M."/>
            <person name="MacKenzie S."/>
            <person name="Amaro C."/>
        </authorList>
    </citation>
    <scope>NUCLEOTIDE SEQUENCE</scope>
</reference>
<reference evidence="1" key="1">
    <citation type="submission" date="2014-11" db="EMBL/GenBank/DDBJ databases">
        <authorList>
            <person name="Amaro Gonzalez C."/>
        </authorList>
    </citation>
    <scope>NUCLEOTIDE SEQUENCE</scope>
</reference>
<accession>A0A0E9U1C2</accession>
<dbReference type="AlphaFoldDB" id="A0A0E9U1C2"/>
<dbReference type="EMBL" id="GBXM01049597">
    <property type="protein sequence ID" value="JAH58980.1"/>
    <property type="molecule type" value="Transcribed_RNA"/>
</dbReference>
<organism evidence="1">
    <name type="scientific">Anguilla anguilla</name>
    <name type="common">European freshwater eel</name>
    <name type="synonym">Muraena anguilla</name>
    <dbReference type="NCBI Taxonomy" id="7936"/>
    <lineage>
        <taxon>Eukaryota</taxon>
        <taxon>Metazoa</taxon>
        <taxon>Chordata</taxon>
        <taxon>Craniata</taxon>
        <taxon>Vertebrata</taxon>
        <taxon>Euteleostomi</taxon>
        <taxon>Actinopterygii</taxon>
        <taxon>Neopterygii</taxon>
        <taxon>Teleostei</taxon>
        <taxon>Anguilliformes</taxon>
        <taxon>Anguillidae</taxon>
        <taxon>Anguilla</taxon>
    </lineage>
</organism>